<dbReference type="GO" id="GO:0071555">
    <property type="term" value="P:cell wall organization"/>
    <property type="evidence" value="ECO:0007669"/>
    <property type="project" value="UniProtKB-UniRule"/>
</dbReference>
<dbReference type="InterPro" id="IPR050979">
    <property type="entry name" value="LD-transpeptidase"/>
</dbReference>
<keyword evidence="8" id="KW-1133">Transmembrane helix</keyword>
<dbReference type="PROSITE" id="PS52029">
    <property type="entry name" value="LD_TPASE"/>
    <property type="match status" value="1"/>
</dbReference>
<evidence type="ECO:0000259" key="9">
    <source>
        <dbReference type="PROSITE" id="PS52029"/>
    </source>
</evidence>
<organism evidence="10 11">
    <name type="scientific">Microbacterium paludicola</name>
    <dbReference type="NCBI Taxonomy" id="300019"/>
    <lineage>
        <taxon>Bacteria</taxon>
        <taxon>Bacillati</taxon>
        <taxon>Actinomycetota</taxon>
        <taxon>Actinomycetes</taxon>
        <taxon>Micrococcales</taxon>
        <taxon>Microbacteriaceae</taxon>
        <taxon>Microbacterium</taxon>
    </lineage>
</organism>
<dbReference type="Pfam" id="PF03734">
    <property type="entry name" value="YkuD"/>
    <property type="match status" value="1"/>
</dbReference>
<feature type="transmembrane region" description="Helical" evidence="8">
    <location>
        <begin position="27"/>
        <end position="51"/>
    </location>
</feature>
<dbReference type="RefSeq" id="WP_135115334.1">
    <property type="nucleotide sequence ID" value="NZ_JADGLL010000045.1"/>
</dbReference>
<proteinExistence type="predicted"/>
<dbReference type="GO" id="GO:0016740">
    <property type="term" value="F:transferase activity"/>
    <property type="evidence" value="ECO:0007669"/>
    <property type="project" value="UniProtKB-KW"/>
</dbReference>
<evidence type="ECO:0000313" key="10">
    <source>
        <dbReference type="EMBL" id="TFU31328.1"/>
    </source>
</evidence>
<dbReference type="OrthoDB" id="3176960at2"/>
<dbReference type="InterPro" id="IPR005490">
    <property type="entry name" value="LD_TPept_cat_dom"/>
</dbReference>
<dbReference type="PANTHER" id="PTHR30582:SF2">
    <property type="entry name" value="L,D-TRANSPEPTIDASE YCIB-RELATED"/>
    <property type="match status" value="1"/>
</dbReference>
<dbReference type="PANTHER" id="PTHR30582">
    <property type="entry name" value="L,D-TRANSPEPTIDASE"/>
    <property type="match status" value="1"/>
</dbReference>
<keyword evidence="8" id="KW-0472">Membrane</keyword>
<dbReference type="SUPFAM" id="SSF141523">
    <property type="entry name" value="L,D-transpeptidase catalytic domain-like"/>
    <property type="match status" value="1"/>
</dbReference>
<keyword evidence="11" id="KW-1185">Reference proteome</keyword>
<evidence type="ECO:0000256" key="5">
    <source>
        <dbReference type="ARBA" id="ARBA00023316"/>
    </source>
</evidence>
<comment type="pathway">
    <text evidence="1 6">Cell wall biogenesis; peptidoglycan biosynthesis.</text>
</comment>
<name>A0A4Y9FST9_9MICO</name>
<keyword evidence="5 6" id="KW-0961">Cell wall biogenesis/degradation</keyword>
<feature type="active site" description="Nucleophile" evidence="6">
    <location>
        <position position="444"/>
    </location>
</feature>
<dbReference type="GO" id="GO:0008360">
    <property type="term" value="P:regulation of cell shape"/>
    <property type="evidence" value="ECO:0007669"/>
    <property type="project" value="UniProtKB-UniRule"/>
</dbReference>
<dbReference type="Pfam" id="PF12229">
    <property type="entry name" value="PG_binding_4"/>
    <property type="match status" value="1"/>
</dbReference>
<accession>A0A4Y9FST9</accession>
<feature type="domain" description="L,D-TPase catalytic" evidence="9">
    <location>
        <begin position="345"/>
        <end position="468"/>
    </location>
</feature>
<dbReference type="Gene3D" id="2.40.440.10">
    <property type="entry name" value="L,D-transpeptidase catalytic domain-like"/>
    <property type="match status" value="1"/>
</dbReference>
<keyword evidence="3 6" id="KW-0133">Cell shape</keyword>
<evidence type="ECO:0000256" key="4">
    <source>
        <dbReference type="ARBA" id="ARBA00022984"/>
    </source>
</evidence>
<dbReference type="AlphaFoldDB" id="A0A4Y9FST9"/>
<evidence type="ECO:0000256" key="3">
    <source>
        <dbReference type="ARBA" id="ARBA00022960"/>
    </source>
</evidence>
<dbReference type="InterPro" id="IPR022029">
    <property type="entry name" value="YoaR-like_PG-bd"/>
</dbReference>
<feature type="region of interest" description="Disordered" evidence="7">
    <location>
        <begin position="1"/>
        <end position="21"/>
    </location>
</feature>
<dbReference type="EMBL" id="SPQB01000045">
    <property type="protein sequence ID" value="TFU31328.1"/>
    <property type="molecule type" value="Genomic_DNA"/>
</dbReference>
<keyword evidence="8" id="KW-0812">Transmembrane</keyword>
<sequence length="469" mass="48001">MSTVTEAIAAPSSAEPEPAPRRRRGRVALWVGIPLALAAAGAAYASALFIAPGVTVAGTPVGWMTADAAEDAIRARIAGADVVVGGATMSTADLGVTVDAEALARQALETHPLWNLSGWDPEPIEAALAIDPVAASGVLRAQAPELFADPVDAQVAFDEAAGRFAATPAVPGRGVDLAALEADLAASLTAGGALTAKPLQTERAAAIRTEAAEAFAAGLNDQAGDAGFHVDGGGSVPIDLATLASWIEISADPATGGFAIAADVAAIDELVKTLPERLNTAPVPGQVVTNSAGAVLRTIQAGQDGFGIGSTDGLAEKVAASVNGGDLRFELQGTVIPHESQALMRTIEVDKSAGTTLLYENGALIASYPVAIGTGGAHETRTGHYTVYVQRAMQDMGDCNGGDYGYGYCTEKVPWVSFFNGDQGFHGTYWHGNFGAGARMSHGCVNMTIAAAEHLYRFAQVGTEVWVHD</sequence>
<dbReference type="CDD" id="cd16913">
    <property type="entry name" value="YkuD_like"/>
    <property type="match status" value="1"/>
</dbReference>
<gene>
    <name evidence="10" type="ORF">E4U02_13420</name>
</gene>
<dbReference type="UniPathway" id="UPA00219"/>
<evidence type="ECO:0000256" key="7">
    <source>
        <dbReference type="SAM" id="MobiDB-lite"/>
    </source>
</evidence>
<feature type="active site" description="Proton donor/acceptor" evidence="6">
    <location>
        <position position="426"/>
    </location>
</feature>
<dbReference type="GO" id="GO:0005576">
    <property type="term" value="C:extracellular region"/>
    <property type="evidence" value="ECO:0007669"/>
    <property type="project" value="TreeGrafter"/>
</dbReference>
<comment type="caution">
    <text evidence="10">The sequence shown here is derived from an EMBL/GenBank/DDBJ whole genome shotgun (WGS) entry which is preliminary data.</text>
</comment>
<dbReference type="InterPro" id="IPR038063">
    <property type="entry name" value="Transpep_catalytic_dom"/>
</dbReference>
<keyword evidence="4 6" id="KW-0573">Peptidoglycan synthesis</keyword>
<evidence type="ECO:0000256" key="6">
    <source>
        <dbReference type="PROSITE-ProRule" id="PRU01373"/>
    </source>
</evidence>
<dbReference type="GO" id="GO:0018104">
    <property type="term" value="P:peptidoglycan-protein cross-linking"/>
    <property type="evidence" value="ECO:0007669"/>
    <property type="project" value="TreeGrafter"/>
</dbReference>
<dbReference type="Proteomes" id="UP000298358">
    <property type="component" value="Unassembled WGS sequence"/>
</dbReference>
<dbReference type="GO" id="GO:0071972">
    <property type="term" value="F:peptidoglycan L,D-transpeptidase activity"/>
    <property type="evidence" value="ECO:0007669"/>
    <property type="project" value="TreeGrafter"/>
</dbReference>
<keyword evidence="2" id="KW-0808">Transferase</keyword>
<evidence type="ECO:0000256" key="8">
    <source>
        <dbReference type="SAM" id="Phobius"/>
    </source>
</evidence>
<reference evidence="10 11" key="1">
    <citation type="submission" date="2019-03" db="EMBL/GenBank/DDBJ databases">
        <title>Diversity of the mouse oral microbiome.</title>
        <authorList>
            <person name="Joseph S."/>
            <person name="Aduse-Opoku J."/>
            <person name="Curtis M."/>
            <person name="Wade W."/>
            <person name="Hashim A."/>
        </authorList>
    </citation>
    <scope>NUCLEOTIDE SEQUENCE [LARGE SCALE GENOMIC DNA]</scope>
    <source>
        <strain evidence="10 11">P1012</strain>
    </source>
</reference>
<evidence type="ECO:0000256" key="1">
    <source>
        <dbReference type="ARBA" id="ARBA00004752"/>
    </source>
</evidence>
<evidence type="ECO:0000256" key="2">
    <source>
        <dbReference type="ARBA" id="ARBA00022679"/>
    </source>
</evidence>
<evidence type="ECO:0000313" key="11">
    <source>
        <dbReference type="Proteomes" id="UP000298358"/>
    </source>
</evidence>
<protein>
    <submittedName>
        <fullName evidence="10">Murein L,D-transpeptidase</fullName>
    </submittedName>
</protein>